<dbReference type="Gene3D" id="1.20.120.430">
    <property type="entry name" value="tRNA modification GTPase MnmE domain 2"/>
    <property type="match status" value="1"/>
</dbReference>
<dbReference type="SUPFAM" id="SSF116878">
    <property type="entry name" value="TrmE connector domain"/>
    <property type="match status" value="1"/>
</dbReference>
<dbReference type="GO" id="GO:0005525">
    <property type="term" value="F:GTP binding"/>
    <property type="evidence" value="ECO:0007669"/>
    <property type="project" value="InterPro"/>
</dbReference>
<dbReference type="PANTHER" id="PTHR42714">
    <property type="entry name" value="TRNA MODIFICATION GTPASE GTPBP3"/>
    <property type="match status" value="1"/>
</dbReference>
<comment type="caution">
    <text evidence="2">The sequence shown here is derived from an EMBL/GenBank/DDBJ whole genome shotgun (WGS) entry which is preliminary data.</text>
</comment>
<organism evidence="2 3">
    <name type="scientific">Antrodiella citrinella</name>
    <dbReference type="NCBI Taxonomy" id="2447956"/>
    <lineage>
        <taxon>Eukaryota</taxon>
        <taxon>Fungi</taxon>
        <taxon>Dikarya</taxon>
        <taxon>Basidiomycota</taxon>
        <taxon>Agaricomycotina</taxon>
        <taxon>Agaricomycetes</taxon>
        <taxon>Polyporales</taxon>
        <taxon>Steccherinaceae</taxon>
        <taxon>Antrodiella</taxon>
    </lineage>
</organism>
<dbReference type="SUPFAM" id="SSF52540">
    <property type="entry name" value="P-loop containing nucleoside triphosphate hydrolases"/>
    <property type="match status" value="1"/>
</dbReference>
<gene>
    <name evidence="2" type="ORF">EUX98_g484</name>
</gene>
<accession>A0A4S4N443</accession>
<dbReference type="PANTHER" id="PTHR42714:SF2">
    <property type="entry name" value="TRNA MODIFICATION GTPASE GTPBP3, MITOCHONDRIAL"/>
    <property type="match status" value="1"/>
</dbReference>
<evidence type="ECO:0000313" key="3">
    <source>
        <dbReference type="Proteomes" id="UP000308730"/>
    </source>
</evidence>
<dbReference type="InterPro" id="IPR005225">
    <property type="entry name" value="Small_GTP-bd"/>
</dbReference>
<dbReference type="GO" id="GO:0002098">
    <property type="term" value="P:tRNA wobble uridine modification"/>
    <property type="evidence" value="ECO:0007669"/>
    <property type="project" value="TreeGrafter"/>
</dbReference>
<reference evidence="2 3" key="1">
    <citation type="submission" date="2019-02" db="EMBL/GenBank/DDBJ databases">
        <title>Genome sequencing of the rare red list fungi Antrodiella citrinella (Flaviporus citrinellus).</title>
        <authorList>
            <person name="Buettner E."/>
            <person name="Kellner H."/>
        </authorList>
    </citation>
    <scope>NUCLEOTIDE SEQUENCE [LARGE SCALE GENOMIC DNA]</scope>
    <source>
        <strain evidence="2 3">DSM 108506</strain>
    </source>
</reference>
<dbReference type="GO" id="GO:0030488">
    <property type="term" value="P:tRNA methylation"/>
    <property type="evidence" value="ECO:0007669"/>
    <property type="project" value="TreeGrafter"/>
</dbReference>
<sequence>MPGEFTRRAFAVGRLDLTQVEGLNDLINADTESQRKLALRATTGSLRSWLEDLRRSMISSLGLVEALIDFEQEDIEDGVLDQARIRVSRIRRTIQDQLTDSHRGEIIRSGVRLAIYGPPNAGKSSLFNILAQREAAIVTDVPGTTRDILEVSLDLGGLPVVIADTAGLRETNDLVEKIGVTRATDKVAAADISLCVLPLPDLLQALSLGIPGISPALSSMILKERSYVLLNKADLITPASGTDLTVLLDSLHVPKAWIVSLTTGDGVKEFLNGLGETLRERYGVAQNDAQDVPLIANARHRAHLEASVRFLDAFLATPDEEVVLAAEELRYAAQAVGMISGRIDVEDILDVVFRDFCIGK</sequence>
<dbReference type="InterPro" id="IPR027417">
    <property type="entry name" value="P-loop_NTPase"/>
</dbReference>
<keyword evidence="3" id="KW-1185">Reference proteome</keyword>
<feature type="domain" description="TrmE-type G" evidence="1">
    <location>
        <begin position="110"/>
        <end position="279"/>
    </location>
</feature>
<dbReference type="InterPro" id="IPR031168">
    <property type="entry name" value="G_TrmE"/>
</dbReference>
<name>A0A4S4N443_9APHY</name>
<evidence type="ECO:0000259" key="1">
    <source>
        <dbReference type="PROSITE" id="PS51709"/>
    </source>
</evidence>
<dbReference type="Proteomes" id="UP000308730">
    <property type="component" value="Unassembled WGS sequence"/>
</dbReference>
<dbReference type="OrthoDB" id="188276at2759"/>
<dbReference type="InterPro" id="IPR006073">
    <property type="entry name" value="GTP-bd"/>
</dbReference>
<dbReference type="GO" id="GO:0005739">
    <property type="term" value="C:mitochondrion"/>
    <property type="evidence" value="ECO:0007669"/>
    <property type="project" value="TreeGrafter"/>
</dbReference>
<protein>
    <recommendedName>
        <fullName evidence="1">TrmE-type G domain-containing protein</fullName>
    </recommendedName>
</protein>
<dbReference type="CDD" id="cd04164">
    <property type="entry name" value="trmE"/>
    <property type="match status" value="1"/>
</dbReference>
<evidence type="ECO:0000313" key="2">
    <source>
        <dbReference type="EMBL" id="THH33812.1"/>
    </source>
</evidence>
<dbReference type="InterPro" id="IPR027368">
    <property type="entry name" value="MnmE_dom2"/>
</dbReference>
<dbReference type="NCBIfam" id="TIGR00231">
    <property type="entry name" value="small_GTP"/>
    <property type="match status" value="1"/>
</dbReference>
<dbReference type="Pfam" id="PF01926">
    <property type="entry name" value="MMR_HSR1"/>
    <property type="match status" value="1"/>
</dbReference>
<dbReference type="EMBL" id="SGPM01000003">
    <property type="protein sequence ID" value="THH33812.1"/>
    <property type="molecule type" value="Genomic_DNA"/>
</dbReference>
<dbReference type="InterPro" id="IPR025867">
    <property type="entry name" value="MnmE_helical"/>
</dbReference>
<dbReference type="PROSITE" id="PS51709">
    <property type="entry name" value="G_TRME"/>
    <property type="match status" value="1"/>
</dbReference>
<proteinExistence type="predicted"/>
<dbReference type="Gene3D" id="3.40.50.300">
    <property type="entry name" value="P-loop containing nucleotide triphosphate hydrolases"/>
    <property type="match status" value="1"/>
</dbReference>
<dbReference type="AlphaFoldDB" id="A0A4S4N443"/>
<dbReference type="Pfam" id="PF12631">
    <property type="entry name" value="MnmE_helical"/>
    <property type="match status" value="1"/>
</dbReference>